<keyword evidence="4" id="KW-0964">Secreted</keyword>
<keyword evidence="8" id="KW-0325">Glycoprotein</keyword>
<proteinExistence type="inferred from homology"/>
<dbReference type="Pfam" id="PF00110">
    <property type="entry name" value="wnt"/>
    <property type="match status" value="1"/>
</dbReference>
<evidence type="ECO:0000256" key="10">
    <source>
        <dbReference type="RuleBase" id="RU003500"/>
    </source>
</evidence>
<dbReference type="InterPro" id="IPR005817">
    <property type="entry name" value="Wnt"/>
</dbReference>
<gene>
    <name evidence="11" type="ORF">PEVE_00025198</name>
</gene>
<dbReference type="InterPro" id="IPR018161">
    <property type="entry name" value="Wnt_CS"/>
</dbReference>
<dbReference type="PANTHER" id="PTHR12027:SF101">
    <property type="entry name" value="PROTEIN WNT-4"/>
    <property type="match status" value="1"/>
</dbReference>
<dbReference type="InterPro" id="IPR043158">
    <property type="entry name" value="Wnt_C"/>
</dbReference>
<dbReference type="PRINTS" id="PR01349">
    <property type="entry name" value="WNTPROTEIN"/>
</dbReference>
<evidence type="ECO:0000256" key="6">
    <source>
        <dbReference type="ARBA" id="ARBA00022687"/>
    </source>
</evidence>
<dbReference type="Proteomes" id="UP001159427">
    <property type="component" value="Unassembled WGS sequence"/>
</dbReference>
<comment type="similarity">
    <text evidence="2 10">Belongs to the Wnt family.</text>
</comment>
<evidence type="ECO:0000256" key="8">
    <source>
        <dbReference type="ARBA" id="ARBA00023180"/>
    </source>
</evidence>
<comment type="subcellular location">
    <subcellularLocation>
        <location evidence="1 10">Secreted</location>
        <location evidence="1 10">Extracellular space</location>
        <location evidence="1 10">Extracellular matrix</location>
    </subcellularLocation>
</comment>
<keyword evidence="5" id="KW-0272">Extracellular matrix</keyword>
<evidence type="ECO:0000256" key="7">
    <source>
        <dbReference type="ARBA" id="ARBA00023157"/>
    </source>
</evidence>
<evidence type="ECO:0000313" key="12">
    <source>
        <dbReference type="Proteomes" id="UP001159427"/>
    </source>
</evidence>
<keyword evidence="3 10" id="KW-0217">Developmental protein</keyword>
<evidence type="ECO:0000256" key="2">
    <source>
        <dbReference type="ARBA" id="ARBA00005683"/>
    </source>
</evidence>
<evidence type="ECO:0000313" key="11">
    <source>
        <dbReference type="EMBL" id="CAH3025154.1"/>
    </source>
</evidence>
<keyword evidence="9" id="KW-0449">Lipoprotein</keyword>
<dbReference type="PROSITE" id="PS00246">
    <property type="entry name" value="WNT1"/>
    <property type="match status" value="1"/>
</dbReference>
<evidence type="ECO:0000256" key="1">
    <source>
        <dbReference type="ARBA" id="ARBA00004498"/>
    </source>
</evidence>
<evidence type="ECO:0000256" key="3">
    <source>
        <dbReference type="ARBA" id="ARBA00022473"/>
    </source>
</evidence>
<name>A0ABN8MA32_9CNID</name>
<evidence type="ECO:0000256" key="9">
    <source>
        <dbReference type="ARBA" id="ARBA00023288"/>
    </source>
</evidence>
<evidence type="ECO:0000256" key="4">
    <source>
        <dbReference type="ARBA" id="ARBA00022525"/>
    </source>
</evidence>
<reference evidence="11 12" key="1">
    <citation type="submission" date="2022-05" db="EMBL/GenBank/DDBJ databases">
        <authorList>
            <consortium name="Genoscope - CEA"/>
            <person name="William W."/>
        </authorList>
    </citation>
    <scope>NUCLEOTIDE SEQUENCE [LARGE SCALE GENOMIC DNA]</scope>
</reference>
<dbReference type="EMBL" id="CALNXI010000339">
    <property type="protein sequence ID" value="CAH3025154.1"/>
    <property type="molecule type" value="Genomic_DNA"/>
</dbReference>
<keyword evidence="6 10" id="KW-0879">Wnt signaling pathway</keyword>
<dbReference type="SMART" id="SM00097">
    <property type="entry name" value="WNT1"/>
    <property type="match status" value="1"/>
</dbReference>
<evidence type="ECO:0000256" key="5">
    <source>
        <dbReference type="ARBA" id="ARBA00022530"/>
    </source>
</evidence>
<comment type="function">
    <text evidence="10">Ligand for members of the frizzled family of seven transmembrane receptors.</text>
</comment>
<dbReference type="PANTHER" id="PTHR12027">
    <property type="entry name" value="WNT RELATED"/>
    <property type="match status" value="1"/>
</dbReference>
<organism evidence="11 12">
    <name type="scientific">Porites evermanni</name>
    <dbReference type="NCBI Taxonomy" id="104178"/>
    <lineage>
        <taxon>Eukaryota</taxon>
        <taxon>Metazoa</taxon>
        <taxon>Cnidaria</taxon>
        <taxon>Anthozoa</taxon>
        <taxon>Hexacorallia</taxon>
        <taxon>Scleractinia</taxon>
        <taxon>Fungiina</taxon>
        <taxon>Poritidae</taxon>
        <taxon>Porites</taxon>
    </lineage>
</organism>
<dbReference type="CDD" id="cd19343">
    <property type="entry name" value="Wnt_Wnt11"/>
    <property type="match status" value="1"/>
</dbReference>
<dbReference type="Gene3D" id="3.30.2460.20">
    <property type="match status" value="1"/>
</dbReference>
<comment type="caution">
    <text evidence="11">The sequence shown here is derived from an EMBL/GenBank/DDBJ whole genome shotgun (WGS) entry which is preliminary data.</text>
</comment>
<sequence>MMLKENAAMNGQYKKSLFHVNGGFSTGPEVISPFINQLLFTRTDGERLERHASSVSYHDNLIHTLRLSTEPTRDPAVKISSEDHWNRTDCGKIHGFAGHQYKICRRSLSVMKYVSEAVEMTKAECQNQFRNRRWNCSTISRAPSFYNDLKRGTKESAYAYALASAAVAYSVTQACSIGRLDVCGCGRTPKMKLKNKNWIWGGCSDNIAYGTRFSKRFADAVEKKRMKDPRATSRALMNLHNNEAGREAVREKMETICRCHGVSGSCETKTCFRRLKEFKDVATLLKRRYDRIINVITKNKGSSKKMLKPRRKVPYTRNDLIFLDPSPNYCKRSLSRGTLGTAGRECNPKTTGKGSCLYLCCGRGHTTKVLQIEERCECKYYWCCYVKCKKCPKTIQVSRCN</sequence>
<keyword evidence="7" id="KW-1015">Disulfide bond</keyword>
<keyword evidence="12" id="KW-1185">Reference proteome</keyword>
<protein>
    <recommendedName>
        <fullName evidence="10">Protein Wnt</fullName>
    </recommendedName>
</protein>
<accession>A0ABN8MA32</accession>